<keyword evidence="3" id="KW-1185">Reference proteome</keyword>
<evidence type="ECO:0000313" key="3">
    <source>
        <dbReference type="Proteomes" id="UP000297245"/>
    </source>
</evidence>
<protein>
    <submittedName>
        <fullName evidence="2">Uncharacterized protein</fullName>
    </submittedName>
</protein>
<sequence length="126" mass="13728">MSGPGPRRPLTQPGLTLRSGSSGCVMPDPDLKGRVNGQGFEIFGGPGPTWFGPGWPSCWYTVPFQAATKIFLFGGVHLTNKILLPMAITNSWTWSKARGQLRGGLNLQVWVKGKKFCPDRTLARLT</sequence>
<dbReference type="EMBL" id="ML179059">
    <property type="protein sequence ID" value="THV04166.1"/>
    <property type="molecule type" value="Genomic_DNA"/>
</dbReference>
<name>A0A4V4HHV4_DENBC</name>
<dbReference type="Proteomes" id="UP000297245">
    <property type="component" value="Unassembled WGS sequence"/>
</dbReference>
<dbReference type="AlphaFoldDB" id="A0A4V4HHV4"/>
<reference evidence="2 3" key="1">
    <citation type="journal article" date="2019" name="Nat. Ecol. Evol.">
        <title>Megaphylogeny resolves global patterns of mushroom evolution.</title>
        <authorList>
            <person name="Varga T."/>
            <person name="Krizsan K."/>
            <person name="Foldi C."/>
            <person name="Dima B."/>
            <person name="Sanchez-Garcia M."/>
            <person name="Sanchez-Ramirez S."/>
            <person name="Szollosi G.J."/>
            <person name="Szarkandi J.G."/>
            <person name="Papp V."/>
            <person name="Albert L."/>
            <person name="Andreopoulos W."/>
            <person name="Angelini C."/>
            <person name="Antonin V."/>
            <person name="Barry K.W."/>
            <person name="Bougher N.L."/>
            <person name="Buchanan P."/>
            <person name="Buyck B."/>
            <person name="Bense V."/>
            <person name="Catcheside P."/>
            <person name="Chovatia M."/>
            <person name="Cooper J."/>
            <person name="Damon W."/>
            <person name="Desjardin D."/>
            <person name="Finy P."/>
            <person name="Geml J."/>
            <person name="Haridas S."/>
            <person name="Hughes K."/>
            <person name="Justo A."/>
            <person name="Karasinski D."/>
            <person name="Kautmanova I."/>
            <person name="Kiss B."/>
            <person name="Kocsube S."/>
            <person name="Kotiranta H."/>
            <person name="LaButti K.M."/>
            <person name="Lechner B.E."/>
            <person name="Liimatainen K."/>
            <person name="Lipzen A."/>
            <person name="Lukacs Z."/>
            <person name="Mihaltcheva S."/>
            <person name="Morgado L.N."/>
            <person name="Niskanen T."/>
            <person name="Noordeloos M.E."/>
            <person name="Ohm R.A."/>
            <person name="Ortiz-Santana B."/>
            <person name="Ovrebo C."/>
            <person name="Racz N."/>
            <person name="Riley R."/>
            <person name="Savchenko A."/>
            <person name="Shiryaev A."/>
            <person name="Soop K."/>
            <person name="Spirin V."/>
            <person name="Szebenyi C."/>
            <person name="Tomsovsky M."/>
            <person name="Tulloss R.E."/>
            <person name="Uehling J."/>
            <person name="Grigoriev I.V."/>
            <person name="Vagvolgyi C."/>
            <person name="Papp T."/>
            <person name="Martin F.M."/>
            <person name="Miettinen O."/>
            <person name="Hibbett D.S."/>
            <person name="Nagy L.G."/>
        </authorList>
    </citation>
    <scope>NUCLEOTIDE SEQUENCE [LARGE SCALE GENOMIC DNA]</scope>
    <source>
        <strain evidence="2 3">CBS 962.96</strain>
    </source>
</reference>
<evidence type="ECO:0000313" key="2">
    <source>
        <dbReference type="EMBL" id="THV04166.1"/>
    </source>
</evidence>
<proteinExistence type="predicted"/>
<gene>
    <name evidence="2" type="ORF">K435DRAFT_791193</name>
</gene>
<organism evidence="2 3">
    <name type="scientific">Dendrothele bispora (strain CBS 962.96)</name>
    <dbReference type="NCBI Taxonomy" id="1314807"/>
    <lineage>
        <taxon>Eukaryota</taxon>
        <taxon>Fungi</taxon>
        <taxon>Dikarya</taxon>
        <taxon>Basidiomycota</taxon>
        <taxon>Agaricomycotina</taxon>
        <taxon>Agaricomycetes</taxon>
        <taxon>Agaricomycetidae</taxon>
        <taxon>Agaricales</taxon>
        <taxon>Agaricales incertae sedis</taxon>
        <taxon>Dendrothele</taxon>
    </lineage>
</organism>
<accession>A0A4V4HHV4</accession>
<evidence type="ECO:0000256" key="1">
    <source>
        <dbReference type="SAM" id="MobiDB-lite"/>
    </source>
</evidence>
<feature type="region of interest" description="Disordered" evidence="1">
    <location>
        <begin position="1"/>
        <end position="23"/>
    </location>
</feature>